<dbReference type="Gene3D" id="1.20.1540.10">
    <property type="entry name" value="Rhomboid-like"/>
    <property type="match status" value="1"/>
</dbReference>
<evidence type="ECO:0000256" key="4">
    <source>
        <dbReference type="ARBA" id="ARBA00022824"/>
    </source>
</evidence>
<comment type="function">
    <text evidence="7">May be involved in the degradation of misfolded endoplasmic reticulum (ER) luminal proteins.</text>
</comment>
<keyword evidence="5 7" id="KW-1133">Transmembrane helix</keyword>
<dbReference type="GO" id="GO:0005789">
    <property type="term" value="C:endoplasmic reticulum membrane"/>
    <property type="evidence" value="ECO:0007669"/>
    <property type="project" value="UniProtKB-SubCell"/>
</dbReference>
<feature type="transmembrane region" description="Helical" evidence="7">
    <location>
        <begin position="115"/>
        <end position="131"/>
    </location>
</feature>
<dbReference type="GO" id="GO:0006950">
    <property type="term" value="P:response to stress"/>
    <property type="evidence" value="ECO:0007669"/>
    <property type="project" value="UniProtKB-ARBA"/>
</dbReference>
<name>A0A4P9Y334_9FUNG</name>
<dbReference type="InterPro" id="IPR007599">
    <property type="entry name" value="DER1"/>
</dbReference>
<keyword evidence="3 7" id="KW-0812">Transmembrane</keyword>
<feature type="transmembrane region" description="Helical" evidence="7">
    <location>
        <begin position="143"/>
        <end position="163"/>
    </location>
</feature>
<evidence type="ECO:0000313" key="8">
    <source>
        <dbReference type="EMBL" id="RKP13328.1"/>
    </source>
</evidence>
<keyword evidence="6 7" id="KW-0472">Membrane</keyword>
<dbReference type="AlphaFoldDB" id="A0A4P9Y334"/>
<gene>
    <name evidence="8" type="ORF">BJ684DRAFT_10215</name>
</gene>
<comment type="subcellular location">
    <subcellularLocation>
        <location evidence="1 7">Endoplasmic reticulum membrane</location>
        <topology evidence="1 7">Multi-pass membrane protein</topology>
    </subcellularLocation>
</comment>
<dbReference type="Proteomes" id="UP000267251">
    <property type="component" value="Unassembled WGS sequence"/>
</dbReference>
<sequence>MATPIDWFKELPPVTRVFVLCTTVVTLAVQLKLVDWYHLFYNGSLVFRTGQYWRLVTTFLYFGNFSLDWVFHMYFTVRYSRLLEETWFRHRVSDYVWLNLFACISLLILEPFSKNPFLGYTLTYVIVYLWSRREPYARMNFMGLFIFRAPYLPWVLLMFNFLISGQFPVSHLQGIGIGHIYFFLEDIWPRQGGRRWMKTPRWL</sequence>
<evidence type="ECO:0000256" key="1">
    <source>
        <dbReference type="ARBA" id="ARBA00004477"/>
    </source>
</evidence>
<evidence type="ECO:0000256" key="3">
    <source>
        <dbReference type="ARBA" id="ARBA00022692"/>
    </source>
</evidence>
<reference evidence="9" key="1">
    <citation type="journal article" date="2018" name="Nat. Microbiol.">
        <title>Leveraging single-cell genomics to expand the fungal tree of life.</title>
        <authorList>
            <person name="Ahrendt S.R."/>
            <person name="Quandt C.A."/>
            <person name="Ciobanu D."/>
            <person name="Clum A."/>
            <person name="Salamov A."/>
            <person name="Andreopoulos B."/>
            <person name="Cheng J.F."/>
            <person name="Woyke T."/>
            <person name="Pelin A."/>
            <person name="Henrissat B."/>
            <person name="Reynolds N.K."/>
            <person name="Benny G.L."/>
            <person name="Smith M.E."/>
            <person name="James T.Y."/>
            <person name="Grigoriev I.V."/>
        </authorList>
    </citation>
    <scope>NUCLEOTIDE SEQUENCE [LARGE SCALE GENOMIC DNA]</scope>
</reference>
<dbReference type="EMBL" id="KZ988049">
    <property type="protein sequence ID" value="RKP13328.1"/>
    <property type="molecule type" value="Genomic_DNA"/>
</dbReference>
<evidence type="ECO:0000256" key="6">
    <source>
        <dbReference type="ARBA" id="ARBA00023136"/>
    </source>
</evidence>
<feature type="transmembrane region" description="Helical" evidence="7">
    <location>
        <begin position="17"/>
        <end position="40"/>
    </location>
</feature>
<evidence type="ECO:0000256" key="2">
    <source>
        <dbReference type="ARBA" id="ARBA00008917"/>
    </source>
</evidence>
<protein>
    <recommendedName>
        <fullName evidence="7">Derlin</fullName>
    </recommendedName>
</protein>
<dbReference type="SUPFAM" id="SSF144091">
    <property type="entry name" value="Rhomboid-like"/>
    <property type="match status" value="1"/>
</dbReference>
<comment type="similarity">
    <text evidence="2 7">Belongs to the derlin family.</text>
</comment>
<keyword evidence="4 7" id="KW-0256">Endoplasmic reticulum</keyword>
<dbReference type="OrthoDB" id="1716531at2759"/>
<dbReference type="PANTHER" id="PTHR11009">
    <property type="entry name" value="DER1-LIKE PROTEIN, DERLIN"/>
    <property type="match status" value="1"/>
</dbReference>
<feature type="transmembrane region" description="Helical" evidence="7">
    <location>
        <begin position="92"/>
        <end position="109"/>
    </location>
</feature>
<evidence type="ECO:0000256" key="5">
    <source>
        <dbReference type="ARBA" id="ARBA00022989"/>
    </source>
</evidence>
<dbReference type="InterPro" id="IPR035952">
    <property type="entry name" value="Rhomboid-like_sf"/>
</dbReference>
<evidence type="ECO:0000313" key="9">
    <source>
        <dbReference type="Proteomes" id="UP000267251"/>
    </source>
</evidence>
<keyword evidence="9" id="KW-1185">Reference proteome</keyword>
<feature type="transmembrane region" description="Helical" evidence="7">
    <location>
        <begin position="52"/>
        <end position="71"/>
    </location>
</feature>
<evidence type="ECO:0000256" key="7">
    <source>
        <dbReference type="RuleBase" id="RU363059"/>
    </source>
</evidence>
<accession>A0A4P9Y334</accession>
<organism evidence="8 9">
    <name type="scientific">Piptocephalis cylindrospora</name>
    <dbReference type="NCBI Taxonomy" id="1907219"/>
    <lineage>
        <taxon>Eukaryota</taxon>
        <taxon>Fungi</taxon>
        <taxon>Fungi incertae sedis</taxon>
        <taxon>Zoopagomycota</taxon>
        <taxon>Zoopagomycotina</taxon>
        <taxon>Zoopagomycetes</taxon>
        <taxon>Zoopagales</taxon>
        <taxon>Piptocephalidaceae</taxon>
        <taxon>Piptocephalis</taxon>
    </lineage>
</organism>
<proteinExistence type="inferred from homology"/>
<dbReference type="Pfam" id="PF04511">
    <property type="entry name" value="DER1"/>
    <property type="match status" value="1"/>
</dbReference>